<name>A0ABQ5HC36_9ASTR</name>
<feature type="region of interest" description="Disordered" evidence="1">
    <location>
        <begin position="33"/>
        <end position="117"/>
    </location>
</feature>
<comment type="caution">
    <text evidence="2">The sequence shown here is derived from an EMBL/GenBank/DDBJ whole genome shotgun (WGS) entry which is preliminary data.</text>
</comment>
<feature type="compositionally biased region" description="Basic and acidic residues" evidence="1">
    <location>
        <begin position="107"/>
        <end position="117"/>
    </location>
</feature>
<dbReference type="EMBL" id="BQNB010019390">
    <property type="protein sequence ID" value="GJT84802.1"/>
    <property type="molecule type" value="Genomic_DNA"/>
</dbReference>
<evidence type="ECO:0000256" key="1">
    <source>
        <dbReference type="SAM" id="MobiDB-lite"/>
    </source>
</evidence>
<sequence>MTKSKSFNKSPKQRALYHALMESILEDEDAMDKGVAEKLKKRKPDDADNIKGTSLDQTEGTSKSQPKSTGKFAQAEKTVFETGDTQGPQNLGEDMSNTDEPPVVNVDPKDWFKKPERPPPLDLEWNKRELTQEILVRPAYNIPKGTCRSYVELDYNMEECYKSLTDQLDWNNPKGDRYTFDLSNPLPLVMSGNRQIVLFDYFFNNDLAYLQRGSTGRTYTTSLTKTKAVKYDLPGIEDMDTSLLGSQKTKVFMDCFQPGVPNLMCTPQRILAVTNVKVKEWYGYGHLEEIKVQRSDHDRTLISLHDTLKDMANNLEMGYTSVMSRRRWSKLDKKRSRIMLKDIDHQLLDRRLMRSLEKVIGERYYEEDPRLLQRTI</sequence>
<reference evidence="2" key="1">
    <citation type="journal article" date="2022" name="Int. J. Mol. Sci.">
        <title>Draft Genome of Tanacetum Coccineum: Genomic Comparison of Closely Related Tanacetum-Family Plants.</title>
        <authorList>
            <person name="Yamashiro T."/>
            <person name="Shiraishi A."/>
            <person name="Nakayama K."/>
            <person name="Satake H."/>
        </authorList>
    </citation>
    <scope>NUCLEOTIDE SEQUENCE</scope>
</reference>
<accession>A0ABQ5HC36</accession>
<evidence type="ECO:0000313" key="2">
    <source>
        <dbReference type="EMBL" id="GJT84802.1"/>
    </source>
</evidence>
<proteinExistence type="predicted"/>
<feature type="compositionally biased region" description="Polar residues" evidence="1">
    <location>
        <begin position="51"/>
        <end position="68"/>
    </location>
</feature>
<gene>
    <name evidence="2" type="ORF">Tco_1066519</name>
</gene>
<feature type="compositionally biased region" description="Basic and acidic residues" evidence="1">
    <location>
        <begin position="33"/>
        <end position="49"/>
    </location>
</feature>
<dbReference type="Proteomes" id="UP001151760">
    <property type="component" value="Unassembled WGS sequence"/>
</dbReference>
<organism evidence="2 3">
    <name type="scientific">Tanacetum coccineum</name>
    <dbReference type="NCBI Taxonomy" id="301880"/>
    <lineage>
        <taxon>Eukaryota</taxon>
        <taxon>Viridiplantae</taxon>
        <taxon>Streptophyta</taxon>
        <taxon>Embryophyta</taxon>
        <taxon>Tracheophyta</taxon>
        <taxon>Spermatophyta</taxon>
        <taxon>Magnoliopsida</taxon>
        <taxon>eudicotyledons</taxon>
        <taxon>Gunneridae</taxon>
        <taxon>Pentapetalae</taxon>
        <taxon>asterids</taxon>
        <taxon>campanulids</taxon>
        <taxon>Asterales</taxon>
        <taxon>Asteraceae</taxon>
        <taxon>Asteroideae</taxon>
        <taxon>Anthemideae</taxon>
        <taxon>Anthemidinae</taxon>
        <taxon>Tanacetum</taxon>
    </lineage>
</organism>
<protein>
    <submittedName>
        <fullName evidence="2">Uncharacterized protein</fullName>
    </submittedName>
</protein>
<keyword evidence="3" id="KW-1185">Reference proteome</keyword>
<evidence type="ECO:0000313" key="3">
    <source>
        <dbReference type="Proteomes" id="UP001151760"/>
    </source>
</evidence>
<reference evidence="2" key="2">
    <citation type="submission" date="2022-01" db="EMBL/GenBank/DDBJ databases">
        <authorList>
            <person name="Yamashiro T."/>
            <person name="Shiraishi A."/>
            <person name="Satake H."/>
            <person name="Nakayama K."/>
        </authorList>
    </citation>
    <scope>NUCLEOTIDE SEQUENCE</scope>
</reference>